<accession>A0ABQ6AE60</accession>
<keyword evidence="2" id="KW-1185">Reference proteome</keyword>
<reference evidence="2" key="1">
    <citation type="journal article" date="2019" name="Int. J. Syst. Evol. Microbiol.">
        <title>The Global Catalogue of Microorganisms (GCM) 10K type strain sequencing project: providing services to taxonomists for standard genome sequencing and annotation.</title>
        <authorList>
            <consortium name="The Broad Institute Genomics Platform"/>
            <consortium name="The Broad Institute Genome Sequencing Center for Infectious Disease"/>
            <person name="Wu L."/>
            <person name="Ma J."/>
        </authorList>
    </citation>
    <scope>NUCLEOTIDE SEQUENCE [LARGE SCALE GENOMIC DNA]</scope>
    <source>
        <strain evidence="2">NBRC 112502</strain>
    </source>
</reference>
<dbReference type="EMBL" id="BSOS01000099">
    <property type="protein sequence ID" value="GLR68932.1"/>
    <property type="molecule type" value="Genomic_DNA"/>
</dbReference>
<comment type="caution">
    <text evidence="1">The sequence shown here is derived from an EMBL/GenBank/DDBJ whole genome shotgun (WGS) entry which is preliminary data.</text>
</comment>
<dbReference type="Proteomes" id="UP001156641">
    <property type="component" value="Unassembled WGS sequence"/>
</dbReference>
<evidence type="ECO:0000313" key="1">
    <source>
        <dbReference type="EMBL" id="GLR68932.1"/>
    </source>
</evidence>
<dbReference type="RefSeq" id="WP_284259790.1">
    <property type="nucleotide sequence ID" value="NZ_BSOS01000099.1"/>
</dbReference>
<protein>
    <submittedName>
        <fullName evidence="1">Uncharacterized protein</fullName>
    </submittedName>
</protein>
<proteinExistence type="predicted"/>
<organism evidence="1 2">
    <name type="scientific">Acidocella aquatica</name>
    <dbReference type="NCBI Taxonomy" id="1922313"/>
    <lineage>
        <taxon>Bacteria</taxon>
        <taxon>Pseudomonadati</taxon>
        <taxon>Pseudomonadota</taxon>
        <taxon>Alphaproteobacteria</taxon>
        <taxon>Acetobacterales</taxon>
        <taxon>Acidocellaceae</taxon>
        <taxon>Acidocella</taxon>
    </lineage>
</organism>
<evidence type="ECO:0000313" key="2">
    <source>
        <dbReference type="Proteomes" id="UP001156641"/>
    </source>
</evidence>
<gene>
    <name evidence="1" type="ORF">GCM10010909_36140</name>
</gene>
<name>A0ABQ6AE60_9PROT</name>
<dbReference type="SUPFAM" id="SSF159245">
    <property type="entry name" value="AttH-like"/>
    <property type="match status" value="1"/>
</dbReference>
<sequence>MTTTHDDYPHPIPPIAYLRWKENYFFILMDPGSGVFGILHFNNEPGFNRSRFTCNLTIRGKAYEYHGETPLPADFEMARQLSDGKLTLRFLKPHQHFQVRLRTDALEAELDFHAHFPTFDFSACATAAPELVSFREVSTLGYNLPYNHQQQALRASGFVKLAGETININGSGYRDHSWVMRSDAGVAKHVWCGFVFPERAFGIKVLSSQARPGITAKEGYVTDADGPRALRRIEVRFEGAGPDGMPAAVVHDVTDVYGQRFVLRSSVAGRHGAVPLVSEAAPGRPAYRIVENFCPVTLEDSPDLGIALVEIGASAALPA</sequence>